<dbReference type="Pfam" id="PF01381">
    <property type="entry name" value="HTH_3"/>
    <property type="match status" value="1"/>
</dbReference>
<dbReference type="GO" id="GO:0003677">
    <property type="term" value="F:DNA binding"/>
    <property type="evidence" value="ECO:0007669"/>
    <property type="project" value="UniProtKB-KW"/>
</dbReference>
<dbReference type="InterPro" id="IPR001387">
    <property type="entry name" value="Cro/C1-type_HTH"/>
</dbReference>
<evidence type="ECO:0000259" key="4">
    <source>
        <dbReference type="PROSITE" id="PS50943"/>
    </source>
</evidence>
<dbReference type="Gene3D" id="1.10.260.40">
    <property type="entry name" value="lambda repressor-like DNA-binding domains"/>
    <property type="match status" value="1"/>
</dbReference>
<dbReference type="PANTHER" id="PTHR46558:SF11">
    <property type="entry name" value="HTH-TYPE TRANSCRIPTIONAL REGULATOR XRE"/>
    <property type="match status" value="1"/>
</dbReference>
<protein>
    <submittedName>
        <fullName evidence="5">XRE family transcriptional regulator</fullName>
    </submittedName>
</protein>
<dbReference type="Proteomes" id="UP000253141">
    <property type="component" value="Unassembled WGS sequence"/>
</dbReference>
<dbReference type="SMART" id="SM00530">
    <property type="entry name" value="HTH_XRE"/>
    <property type="match status" value="1"/>
</dbReference>
<keyword evidence="6" id="KW-1185">Reference proteome</keyword>
<evidence type="ECO:0000256" key="1">
    <source>
        <dbReference type="ARBA" id="ARBA00023125"/>
    </source>
</evidence>
<comment type="caution">
    <text evidence="5">The sequence shown here is derived from an EMBL/GenBank/DDBJ whole genome shotgun (WGS) entry which is preliminary data.</text>
</comment>
<dbReference type="SUPFAM" id="SSF47413">
    <property type="entry name" value="lambda repressor-like DNA-binding domains"/>
    <property type="match status" value="1"/>
</dbReference>
<keyword evidence="1" id="KW-0238">DNA-binding</keyword>
<reference evidence="5 6" key="1">
    <citation type="submission" date="2018-07" db="EMBL/GenBank/DDBJ databases">
        <title>Genome analysis of Runella aurantiaca.</title>
        <authorList>
            <person name="Yang X."/>
        </authorList>
    </citation>
    <scope>NUCLEOTIDE SEQUENCE [LARGE SCALE GENOMIC DNA]</scope>
    <source>
        <strain evidence="5 6">YX9</strain>
    </source>
</reference>
<feature type="region of interest" description="Disordered" evidence="3">
    <location>
        <begin position="110"/>
        <end position="136"/>
    </location>
</feature>
<proteinExistence type="predicted"/>
<evidence type="ECO:0000313" key="5">
    <source>
        <dbReference type="EMBL" id="RDB03974.1"/>
    </source>
</evidence>
<organism evidence="5 6">
    <name type="scientific">Runella aurantiaca</name>
    <dbReference type="NCBI Taxonomy" id="2282308"/>
    <lineage>
        <taxon>Bacteria</taxon>
        <taxon>Pseudomonadati</taxon>
        <taxon>Bacteroidota</taxon>
        <taxon>Cytophagia</taxon>
        <taxon>Cytophagales</taxon>
        <taxon>Spirosomataceae</taxon>
        <taxon>Runella</taxon>
    </lineage>
</organism>
<dbReference type="PANTHER" id="PTHR46558">
    <property type="entry name" value="TRACRIPTIONAL REGULATORY PROTEIN-RELATED-RELATED"/>
    <property type="match status" value="1"/>
</dbReference>
<keyword evidence="2" id="KW-0175">Coiled coil</keyword>
<dbReference type="EMBL" id="QPIW01000020">
    <property type="protein sequence ID" value="RDB03974.1"/>
    <property type="molecule type" value="Genomic_DNA"/>
</dbReference>
<evidence type="ECO:0000313" key="6">
    <source>
        <dbReference type="Proteomes" id="UP000253141"/>
    </source>
</evidence>
<evidence type="ECO:0000256" key="2">
    <source>
        <dbReference type="SAM" id="Coils"/>
    </source>
</evidence>
<name>A0A369I9V6_9BACT</name>
<evidence type="ECO:0000256" key="3">
    <source>
        <dbReference type="SAM" id="MobiDB-lite"/>
    </source>
</evidence>
<dbReference type="RefSeq" id="WP_114462918.1">
    <property type="nucleotide sequence ID" value="NZ_QPIW01000020.1"/>
</dbReference>
<dbReference type="PROSITE" id="PS50943">
    <property type="entry name" value="HTH_CROC1"/>
    <property type="match status" value="1"/>
</dbReference>
<sequence length="136" mass="15327">MTLGTLLLNLRHEHNLSQKDVAAAVNVAQSTYCDWESDKHLPKIAYIRPLAALFKVKEEVLLHRIYGQNAATETELHRLKTENEYLRQRDAKQEETIQVLENTIKKLSQTNSSNGKINEQMGGGGNTLISSKLKKG</sequence>
<dbReference type="InterPro" id="IPR010982">
    <property type="entry name" value="Lambda_DNA-bd_dom_sf"/>
</dbReference>
<dbReference type="OrthoDB" id="959032at2"/>
<accession>A0A369I9V6</accession>
<dbReference type="CDD" id="cd00093">
    <property type="entry name" value="HTH_XRE"/>
    <property type="match status" value="1"/>
</dbReference>
<gene>
    <name evidence="5" type="ORF">DVG78_20550</name>
</gene>
<dbReference type="AlphaFoldDB" id="A0A369I9V6"/>
<feature type="coiled-coil region" evidence="2">
    <location>
        <begin position="69"/>
        <end position="110"/>
    </location>
</feature>
<feature type="domain" description="HTH cro/C1-type" evidence="4">
    <location>
        <begin position="7"/>
        <end position="61"/>
    </location>
</feature>